<dbReference type="InterPro" id="IPR012337">
    <property type="entry name" value="RNaseH-like_sf"/>
</dbReference>
<dbReference type="EC" id="2.7.7.7" evidence="2"/>
<keyword evidence="3" id="KW-1185">Reference proteome</keyword>
<feature type="domain" description="Exonuclease" evidence="1">
    <location>
        <begin position="46"/>
        <end position="209"/>
    </location>
</feature>
<organism evidence="2 3">
    <name type="scientific">Sphingomonas jejuensis</name>
    <dbReference type="NCBI Taxonomy" id="904715"/>
    <lineage>
        <taxon>Bacteria</taxon>
        <taxon>Pseudomonadati</taxon>
        <taxon>Pseudomonadota</taxon>
        <taxon>Alphaproteobacteria</taxon>
        <taxon>Sphingomonadales</taxon>
        <taxon>Sphingomonadaceae</taxon>
        <taxon>Sphingomonas</taxon>
    </lineage>
</organism>
<dbReference type="GO" id="GO:0003887">
    <property type="term" value="F:DNA-directed DNA polymerase activity"/>
    <property type="evidence" value="ECO:0007669"/>
    <property type="project" value="UniProtKB-EC"/>
</dbReference>
<evidence type="ECO:0000313" key="3">
    <source>
        <dbReference type="Proteomes" id="UP000734218"/>
    </source>
</evidence>
<dbReference type="CDD" id="cd06127">
    <property type="entry name" value="DEDDh"/>
    <property type="match status" value="1"/>
</dbReference>
<evidence type="ECO:0000313" key="2">
    <source>
        <dbReference type="EMBL" id="NJC33125.1"/>
    </source>
</evidence>
<protein>
    <submittedName>
        <fullName evidence="2">DNA polymerase-3 subunit epsilon</fullName>
        <ecNumber evidence="2">2.7.7.7</ecNumber>
    </submittedName>
</protein>
<dbReference type="PANTHER" id="PTHR30231:SF37">
    <property type="entry name" value="EXODEOXYRIBONUCLEASE 10"/>
    <property type="match status" value="1"/>
</dbReference>
<name>A0ABX0XK64_9SPHN</name>
<accession>A0ABX0XK64</accession>
<dbReference type="RefSeq" id="WP_167952857.1">
    <property type="nucleotide sequence ID" value="NZ_JAATJE010000001.1"/>
</dbReference>
<dbReference type="Pfam" id="PF00929">
    <property type="entry name" value="RNase_T"/>
    <property type="match status" value="1"/>
</dbReference>
<reference evidence="2 3" key="1">
    <citation type="submission" date="2020-03" db="EMBL/GenBank/DDBJ databases">
        <title>Genomic Encyclopedia of Type Strains, Phase IV (KMG-IV): sequencing the most valuable type-strain genomes for metagenomic binning, comparative biology and taxonomic classification.</title>
        <authorList>
            <person name="Goeker M."/>
        </authorList>
    </citation>
    <scope>NUCLEOTIDE SEQUENCE [LARGE SCALE GENOMIC DNA]</scope>
    <source>
        <strain evidence="2 3">DSM 27651</strain>
    </source>
</reference>
<dbReference type="InterPro" id="IPR036397">
    <property type="entry name" value="RNaseH_sf"/>
</dbReference>
<keyword evidence="2" id="KW-0548">Nucleotidyltransferase</keyword>
<dbReference type="InterPro" id="IPR013520">
    <property type="entry name" value="Ribonucl_H"/>
</dbReference>
<dbReference type="NCBIfam" id="NF006615">
    <property type="entry name" value="PRK09182.1"/>
    <property type="match status" value="1"/>
</dbReference>
<evidence type="ECO:0000259" key="1">
    <source>
        <dbReference type="SMART" id="SM00479"/>
    </source>
</evidence>
<dbReference type="SUPFAM" id="SSF53098">
    <property type="entry name" value="Ribonuclease H-like"/>
    <property type="match status" value="1"/>
</dbReference>
<gene>
    <name evidence="2" type="ORF">GGR88_000599</name>
</gene>
<dbReference type="Gene3D" id="3.30.420.10">
    <property type="entry name" value="Ribonuclease H-like superfamily/Ribonuclease H"/>
    <property type="match status" value="1"/>
</dbReference>
<sequence>MLRQNGVEDLVERLERDGGHRVLRRLDLREGRTGVDYDGGPTSIGLVLDVETTGKDAGTDLIIELAMRRFRYDRLGRVLKIDRAWSWREDPGRALDDEIVRLTGITDADLVGQEIDEDAAARLLASADLVIAHNAAFDRKFVERRLPGSAGRAWCCTCAEIDWAAAGFEGRSLGWLCSQAGFFYDAHRAGNDVDAVIELLRHELPDGRTVLAELVDSAECPTVRVEAFGADFGVKDALRARGYRWNAESKVWWREVTADALTAEEFWLAREVYAPEHRPRALGPRLTEMTARERYA</sequence>
<dbReference type="EMBL" id="JAATJE010000001">
    <property type="protein sequence ID" value="NJC33125.1"/>
    <property type="molecule type" value="Genomic_DNA"/>
</dbReference>
<keyword evidence="2" id="KW-0808">Transferase</keyword>
<dbReference type="Proteomes" id="UP000734218">
    <property type="component" value="Unassembled WGS sequence"/>
</dbReference>
<comment type="caution">
    <text evidence="2">The sequence shown here is derived from an EMBL/GenBank/DDBJ whole genome shotgun (WGS) entry which is preliminary data.</text>
</comment>
<proteinExistence type="predicted"/>
<dbReference type="PANTHER" id="PTHR30231">
    <property type="entry name" value="DNA POLYMERASE III SUBUNIT EPSILON"/>
    <property type="match status" value="1"/>
</dbReference>
<dbReference type="SMART" id="SM00479">
    <property type="entry name" value="EXOIII"/>
    <property type="match status" value="1"/>
</dbReference>